<comment type="pathway">
    <text evidence="1 8">Lipid metabolism; fatty acid biosynthesis.</text>
</comment>
<keyword evidence="4 8" id="KW-0443">Lipid metabolism</keyword>
<dbReference type="Pfam" id="PF00364">
    <property type="entry name" value="Biotin_lipoyl"/>
    <property type="match status" value="1"/>
</dbReference>
<dbReference type="InterPro" id="IPR000089">
    <property type="entry name" value="Biotin_lipoyl"/>
</dbReference>
<dbReference type="InterPro" id="IPR011053">
    <property type="entry name" value="Single_hybrid_motif"/>
</dbReference>
<keyword evidence="6 8" id="KW-0092">Biotin</keyword>
<dbReference type="GO" id="GO:0006633">
    <property type="term" value="P:fatty acid biosynthetic process"/>
    <property type="evidence" value="ECO:0007669"/>
    <property type="project" value="UniProtKB-UniPathway"/>
</dbReference>
<reference evidence="11" key="1">
    <citation type="submission" date="2020-07" db="EMBL/GenBank/DDBJ databases">
        <title>novel species isolated from the respiratory tract of Marmot.</title>
        <authorList>
            <person name="Zhang G."/>
        </authorList>
    </citation>
    <scope>NUCLEOTIDE SEQUENCE [LARGE SCALE GENOMIC DNA]</scope>
    <source>
        <strain evidence="11">686</strain>
    </source>
</reference>
<dbReference type="EMBL" id="CP059491">
    <property type="protein sequence ID" value="QMT02524.1"/>
    <property type="molecule type" value="Genomic_DNA"/>
</dbReference>
<keyword evidence="5 8" id="KW-0275">Fatty acid biosynthesis</keyword>
<evidence type="ECO:0000259" key="9">
    <source>
        <dbReference type="PROSITE" id="PS50968"/>
    </source>
</evidence>
<proteinExistence type="predicted"/>
<keyword evidence="3 8" id="KW-0276">Fatty acid metabolism</keyword>
<dbReference type="CDD" id="cd06850">
    <property type="entry name" value="biotinyl_domain"/>
    <property type="match status" value="1"/>
</dbReference>
<evidence type="ECO:0000256" key="6">
    <source>
        <dbReference type="ARBA" id="ARBA00023267"/>
    </source>
</evidence>
<evidence type="ECO:0000256" key="4">
    <source>
        <dbReference type="ARBA" id="ARBA00023098"/>
    </source>
</evidence>
<name>A0A7D7QIR6_9ACTN</name>
<dbReference type="KEGG" id="gji:H1R19_05060"/>
<evidence type="ECO:0000313" key="11">
    <source>
        <dbReference type="Proteomes" id="UP000515663"/>
    </source>
</evidence>
<evidence type="ECO:0000256" key="5">
    <source>
        <dbReference type="ARBA" id="ARBA00023160"/>
    </source>
</evidence>
<dbReference type="PROSITE" id="PS50968">
    <property type="entry name" value="BIOTINYL_LIPOYL"/>
    <property type="match status" value="1"/>
</dbReference>
<comment type="catalytic activity">
    <reaction evidence="7">
        <text>N(6)-biotinyl-L-lysyl-[protein] + hydrogencarbonate + ATP = N(6)-carboxybiotinyl-L-lysyl-[protein] + ADP + phosphate + H(+)</text>
        <dbReference type="Rhea" id="RHEA:13501"/>
        <dbReference type="Rhea" id="RHEA-COMP:10505"/>
        <dbReference type="Rhea" id="RHEA-COMP:10506"/>
        <dbReference type="ChEBI" id="CHEBI:15378"/>
        <dbReference type="ChEBI" id="CHEBI:17544"/>
        <dbReference type="ChEBI" id="CHEBI:30616"/>
        <dbReference type="ChEBI" id="CHEBI:43474"/>
        <dbReference type="ChEBI" id="CHEBI:83144"/>
        <dbReference type="ChEBI" id="CHEBI:83145"/>
        <dbReference type="ChEBI" id="CHEBI:456216"/>
        <dbReference type="EC" id="6.3.4.14"/>
    </reaction>
    <physiologicalReaction direction="left-to-right" evidence="7">
        <dbReference type="Rhea" id="RHEA:13502"/>
    </physiologicalReaction>
</comment>
<dbReference type="AlphaFoldDB" id="A0A7D7QIR6"/>
<dbReference type="PROSITE" id="PS00188">
    <property type="entry name" value="BIOTIN"/>
    <property type="match status" value="1"/>
</dbReference>
<gene>
    <name evidence="10" type="ORF">H1R19_05060</name>
</gene>
<dbReference type="Proteomes" id="UP000515663">
    <property type="component" value="Chromosome"/>
</dbReference>
<feature type="domain" description="Lipoyl-binding" evidence="9">
    <location>
        <begin position="1"/>
        <end position="77"/>
    </location>
</feature>
<dbReference type="InterPro" id="IPR001249">
    <property type="entry name" value="AcCoA_biotinCC"/>
</dbReference>
<dbReference type="Gene3D" id="2.40.50.100">
    <property type="match status" value="1"/>
</dbReference>
<dbReference type="GO" id="GO:0009317">
    <property type="term" value="C:acetyl-CoA carboxylase complex"/>
    <property type="evidence" value="ECO:0007669"/>
    <property type="project" value="InterPro"/>
</dbReference>
<comment type="function">
    <text evidence="8">This protein is a component of the acetyl coenzyme A carboxylase complex; first, biotin carboxylase catalyzes the carboxylation of the carrier protein and then the transcarboxylase transfers the carboxyl group to form malonyl-CoA.</text>
</comment>
<organism evidence="10 11">
    <name type="scientific">Gordonia jinghuaiqii</name>
    <dbReference type="NCBI Taxonomy" id="2758710"/>
    <lineage>
        <taxon>Bacteria</taxon>
        <taxon>Bacillati</taxon>
        <taxon>Actinomycetota</taxon>
        <taxon>Actinomycetes</taxon>
        <taxon>Mycobacteriales</taxon>
        <taxon>Gordoniaceae</taxon>
        <taxon>Gordonia</taxon>
    </lineage>
</organism>
<dbReference type="GO" id="GO:0004075">
    <property type="term" value="F:biotin carboxylase activity"/>
    <property type="evidence" value="ECO:0007669"/>
    <property type="project" value="UniProtKB-EC"/>
</dbReference>
<evidence type="ECO:0000256" key="2">
    <source>
        <dbReference type="ARBA" id="ARBA00022516"/>
    </source>
</evidence>
<evidence type="ECO:0000256" key="1">
    <source>
        <dbReference type="ARBA" id="ARBA00005194"/>
    </source>
</evidence>
<keyword evidence="2 8" id="KW-0444">Lipid biosynthesis</keyword>
<dbReference type="InterPro" id="IPR001882">
    <property type="entry name" value="Biotin_BS"/>
</dbReference>
<dbReference type="NCBIfam" id="NF005457">
    <property type="entry name" value="PRK07051.1"/>
    <property type="match status" value="1"/>
</dbReference>
<accession>A0A7D7QIR6</accession>
<dbReference type="GO" id="GO:0003989">
    <property type="term" value="F:acetyl-CoA carboxylase activity"/>
    <property type="evidence" value="ECO:0007669"/>
    <property type="project" value="InterPro"/>
</dbReference>
<dbReference type="UniPathway" id="UPA00094"/>
<evidence type="ECO:0000313" key="10">
    <source>
        <dbReference type="EMBL" id="QMT02524.1"/>
    </source>
</evidence>
<keyword evidence="11" id="KW-1185">Reference proteome</keyword>
<dbReference type="PRINTS" id="PR01071">
    <property type="entry name" value="ACOABIOTINCC"/>
</dbReference>
<dbReference type="RefSeq" id="WP_219850722.1">
    <property type="nucleotide sequence ID" value="NZ_CP059491.1"/>
</dbReference>
<evidence type="ECO:0000256" key="3">
    <source>
        <dbReference type="ARBA" id="ARBA00022832"/>
    </source>
</evidence>
<evidence type="ECO:0000256" key="7">
    <source>
        <dbReference type="ARBA" id="ARBA00048501"/>
    </source>
</evidence>
<evidence type="ECO:0000256" key="8">
    <source>
        <dbReference type="RuleBase" id="RU364072"/>
    </source>
</evidence>
<dbReference type="SUPFAM" id="SSF51230">
    <property type="entry name" value="Single hybrid motif"/>
    <property type="match status" value="1"/>
</dbReference>
<sequence length="79" mass="8494">MTEMLSPTPGMFWHRPDPDSEAFCKPGDTVEVGQQIGVVEVMKMFAPIEAEFAGVFTGYAVDNGAQVDAGQVIATFEVP</sequence>
<protein>
    <recommendedName>
        <fullName evidence="8">Biotin carboxyl carrier protein of acetyl-CoA carboxylase</fullName>
    </recommendedName>
</protein>